<keyword evidence="4 5" id="KW-0472">Membrane</keyword>
<feature type="transmembrane region" description="Helical" evidence="5">
    <location>
        <begin position="57"/>
        <end position="79"/>
    </location>
</feature>
<dbReference type="eggNOG" id="KOG3989">
    <property type="taxonomic scope" value="Eukaryota"/>
</dbReference>
<evidence type="ECO:0000256" key="5">
    <source>
        <dbReference type="SAM" id="Phobius"/>
    </source>
</evidence>
<feature type="transmembrane region" description="Helical" evidence="5">
    <location>
        <begin position="20"/>
        <end position="37"/>
    </location>
</feature>
<dbReference type="GO" id="GO:0016020">
    <property type="term" value="C:membrane"/>
    <property type="evidence" value="ECO:0007669"/>
    <property type="project" value="InterPro"/>
</dbReference>
<organism evidence="6 7">
    <name type="scientific">Kazachstania africana (strain ATCC 22294 / BCRC 22015 / CBS 2517 / CECT 1963 / NBRC 1671 / NRRL Y-8276)</name>
    <name type="common">Yeast</name>
    <name type="synonym">Kluyveromyces africanus</name>
    <dbReference type="NCBI Taxonomy" id="1071382"/>
    <lineage>
        <taxon>Eukaryota</taxon>
        <taxon>Fungi</taxon>
        <taxon>Dikarya</taxon>
        <taxon>Ascomycota</taxon>
        <taxon>Saccharomycotina</taxon>
        <taxon>Saccharomycetes</taxon>
        <taxon>Saccharomycetales</taxon>
        <taxon>Saccharomycetaceae</taxon>
        <taxon>Kazachstania</taxon>
    </lineage>
</organism>
<reference evidence="6 7" key="1">
    <citation type="journal article" date="2011" name="Proc. Natl. Acad. Sci. U.S.A.">
        <title>Evolutionary erosion of yeast sex chromosomes by mating-type switching accidents.</title>
        <authorList>
            <person name="Gordon J.L."/>
            <person name="Armisen D."/>
            <person name="Proux-Wera E."/>
            <person name="Oheigeartaigh S.S."/>
            <person name="Byrne K.P."/>
            <person name="Wolfe K.H."/>
        </authorList>
    </citation>
    <scope>NUCLEOTIDE SEQUENCE [LARGE SCALE GENOMIC DNA]</scope>
    <source>
        <strain evidence="7">ATCC 22294 / BCRC 22015 / CBS 2517 / CECT 1963 / NBRC 1671 / NRRL Y-8276</strain>
    </source>
</reference>
<dbReference type="InParanoid" id="H2AW96"/>
<dbReference type="KEGG" id="kaf:KAFR_0F00490"/>
<dbReference type="PANTHER" id="PTHR10989:SF16">
    <property type="entry name" value="AT02829P-RELATED"/>
    <property type="match status" value="1"/>
</dbReference>
<feature type="transmembrane region" description="Helical" evidence="5">
    <location>
        <begin position="211"/>
        <end position="230"/>
    </location>
</feature>
<protein>
    <submittedName>
        <fullName evidence="6">Uncharacterized protein</fullName>
    </submittedName>
</protein>
<evidence type="ECO:0000256" key="3">
    <source>
        <dbReference type="ARBA" id="ARBA00022989"/>
    </source>
</evidence>
<sequence length="248" mass="28157">MTSSTRTDSAHAKIIPKPTFGSLFINTCCLLITSWGLKWATTIILPPSLSKAGHKQFLTNISVIVTMANNVINILNWFIQRFSQSVELSHRFDFISRHLTLPIALVLESIVPVVYWPLRLFALKLIMQNVPEHISPIPIPVDISIHLVPIVFLLGDHYLSGSGLKFKISNFKAWLLVTLLGAAYYKYLQVLIDPSRGQVYPYPFLDVNEPYRSVIFVIVSSVGWGFYTLYQNFPPKALKPYISSKKEY</sequence>
<feature type="transmembrane region" description="Helical" evidence="5">
    <location>
        <begin position="171"/>
        <end position="191"/>
    </location>
</feature>
<dbReference type="GO" id="GO:0005783">
    <property type="term" value="C:endoplasmic reticulum"/>
    <property type="evidence" value="ECO:0007669"/>
    <property type="project" value="EnsemblFungi"/>
</dbReference>
<gene>
    <name evidence="6" type="primary">KAFR0F00490</name>
    <name evidence="6" type="ORF">KAFR_0F00490</name>
</gene>
<dbReference type="HOGENOM" id="CLU_087038_0_0_1"/>
<evidence type="ECO:0000313" key="7">
    <source>
        <dbReference type="Proteomes" id="UP000005220"/>
    </source>
</evidence>
<dbReference type="RefSeq" id="XP_003957781.1">
    <property type="nucleotide sequence ID" value="XM_003957732.1"/>
</dbReference>
<feature type="transmembrane region" description="Helical" evidence="5">
    <location>
        <begin position="137"/>
        <end position="159"/>
    </location>
</feature>
<dbReference type="AlphaFoldDB" id="H2AW96"/>
<accession>H2AW96</accession>
<dbReference type="InterPro" id="IPR006838">
    <property type="entry name" value="ADTRP_AIG1"/>
</dbReference>
<dbReference type="FunCoup" id="H2AW96">
    <property type="interactions" value="98"/>
</dbReference>
<dbReference type="Pfam" id="PF04750">
    <property type="entry name" value="Far-17a_AIG1"/>
    <property type="match status" value="1"/>
</dbReference>
<keyword evidence="3 5" id="KW-1133">Transmembrane helix</keyword>
<evidence type="ECO:0000256" key="2">
    <source>
        <dbReference type="ARBA" id="ARBA00022692"/>
    </source>
</evidence>
<comment type="subcellular location">
    <subcellularLocation>
        <location evidence="1">Endomembrane system</location>
        <topology evidence="1">Multi-pass membrane protein</topology>
    </subcellularLocation>
</comment>
<name>H2AW96_KAZAF</name>
<evidence type="ECO:0000256" key="1">
    <source>
        <dbReference type="ARBA" id="ARBA00004127"/>
    </source>
</evidence>
<feature type="transmembrane region" description="Helical" evidence="5">
    <location>
        <begin position="99"/>
        <end position="117"/>
    </location>
</feature>
<dbReference type="GeneID" id="13884114"/>
<evidence type="ECO:0000256" key="4">
    <source>
        <dbReference type="ARBA" id="ARBA00023136"/>
    </source>
</evidence>
<keyword evidence="7" id="KW-1185">Reference proteome</keyword>
<dbReference type="PANTHER" id="PTHR10989">
    <property type="entry name" value="ANDROGEN-INDUCED PROTEIN 1-RELATED"/>
    <property type="match status" value="1"/>
</dbReference>
<dbReference type="EMBL" id="HE650826">
    <property type="protein sequence ID" value="CCF58646.1"/>
    <property type="molecule type" value="Genomic_DNA"/>
</dbReference>
<evidence type="ECO:0000313" key="6">
    <source>
        <dbReference type="EMBL" id="CCF58646.1"/>
    </source>
</evidence>
<dbReference type="OrthoDB" id="1898221at2759"/>
<keyword evidence="2 5" id="KW-0812">Transmembrane</keyword>
<proteinExistence type="predicted"/>
<dbReference type="Proteomes" id="UP000005220">
    <property type="component" value="Chromosome 6"/>
</dbReference>